<keyword evidence="5" id="KW-1185">Reference proteome</keyword>
<dbReference type="AlphaFoldDB" id="M8DWH4"/>
<organism evidence="4 5">
    <name type="scientific">Brevibacillus borstelensis AK1</name>
    <dbReference type="NCBI Taxonomy" id="1300222"/>
    <lineage>
        <taxon>Bacteria</taxon>
        <taxon>Bacillati</taxon>
        <taxon>Bacillota</taxon>
        <taxon>Bacilli</taxon>
        <taxon>Bacillales</taxon>
        <taxon>Paenibacillaceae</taxon>
        <taxon>Brevibacillus</taxon>
    </lineage>
</organism>
<dbReference type="STRING" id="1300222.I532_17498"/>
<evidence type="ECO:0000256" key="1">
    <source>
        <dbReference type="ARBA" id="ARBA00005278"/>
    </source>
</evidence>
<dbReference type="OrthoDB" id="1726708at2"/>
<feature type="transmembrane region" description="Helical" evidence="3">
    <location>
        <begin position="398"/>
        <end position="422"/>
    </location>
</feature>
<dbReference type="PANTHER" id="PTHR22550:SF5">
    <property type="entry name" value="LEUCINE ZIPPER PROTEIN 4"/>
    <property type="match status" value="1"/>
</dbReference>
<dbReference type="GO" id="GO:0016020">
    <property type="term" value="C:membrane"/>
    <property type="evidence" value="ECO:0007669"/>
    <property type="project" value="InterPro"/>
</dbReference>
<evidence type="ECO:0000313" key="4">
    <source>
        <dbReference type="EMBL" id="EMT51371.1"/>
    </source>
</evidence>
<evidence type="ECO:0000256" key="3">
    <source>
        <dbReference type="SAM" id="Phobius"/>
    </source>
</evidence>
<feature type="transmembrane region" description="Helical" evidence="3">
    <location>
        <begin position="367"/>
        <end position="386"/>
    </location>
</feature>
<dbReference type="PATRIC" id="fig|1300222.3.peg.3666"/>
<gene>
    <name evidence="4" type="ORF">I532_17498</name>
</gene>
<keyword evidence="2 3" id="KW-0472">Membrane</keyword>
<protein>
    <submittedName>
        <fullName evidence="4">Spore germination protein</fullName>
    </submittedName>
</protein>
<dbReference type="Pfam" id="PF03323">
    <property type="entry name" value="GerA"/>
    <property type="match status" value="1"/>
</dbReference>
<comment type="caution">
    <text evidence="4">The sequence shown here is derived from an EMBL/GenBank/DDBJ whole genome shotgun (WGS) entry which is preliminary data.</text>
</comment>
<name>M8DWH4_9BACL</name>
<dbReference type="RefSeq" id="WP_003389825.1">
    <property type="nucleotide sequence ID" value="NZ_APBN01000008.1"/>
</dbReference>
<keyword evidence="3" id="KW-1133">Transmembrane helix</keyword>
<sequence>MASDVIRDWFSHTADLIVEHVDEQEGRVRIYFLSSMADNKVVYTKVLPELRQLDLQNATISEVENRLGVPASQRISRQEQVINQLLKGAIYIHVSGAPYGLAIPASGVATRNLQRPEIETNVLGPQVAFVEDLDMNLSIIRKYLASPQLFHEQLWVGKSVPQEVAILYMEGTANPEHVQTIRQRIQDLEVDGLVEVNILAQYIADNEITVFPTLLQTERPDRVSSALRKGQVAILMQGSPFVLLGPTALIHFFESPDDYYFRWSIATFNRVLRVSAMIASLLFTPLYVAALTFHYEMIPADLLLSLAQSRARVPFPPLFEALMMEIIIELLREAGARLPTKVGQTIGIVGGIVIGQASVQAGFTSNILIIIVALGALSSFIAPSYVIGSTIRVIRFPIILMAGLLGLIGIMMAVSFLISHLLRLTSLGRPYLSPLYPVRLIDWKNSFIRAPFAFLAKRLEFFQNGKPYRYNKQRARQIHNFDEDE</sequence>
<dbReference type="InterPro" id="IPR004995">
    <property type="entry name" value="Spore_Ger"/>
</dbReference>
<evidence type="ECO:0000256" key="2">
    <source>
        <dbReference type="ARBA" id="ARBA00023136"/>
    </source>
</evidence>
<evidence type="ECO:0000313" key="5">
    <source>
        <dbReference type="Proteomes" id="UP000012081"/>
    </source>
</evidence>
<reference evidence="4 5" key="1">
    <citation type="submission" date="2013-03" db="EMBL/GenBank/DDBJ databases">
        <title>Assembly of a new bacterial strain Brevibacillus borstelensis AK1.</title>
        <authorList>
            <person name="Rajan I."/>
            <person name="PoliReddy D."/>
            <person name="Sugumar T."/>
            <person name="Rathinam K."/>
            <person name="Alqarawi S."/>
            <person name="Khalil A.B."/>
            <person name="Sivakumar N."/>
        </authorList>
    </citation>
    <scope>NUCLEOTIDE SEQUENCE [LARGE SCALE GENOMIC DNA]</scope>
    <source>
        <strain evidence="4 5">AK1</strain>
    </source>
</reference>
<keyword evidence="3" id="KW-0812">Transmembrane</keyword>
<dbReference type="EMBL" id="APBN01000008">
    <property type="protein sequence ID" value="EMT51371.1"/>
    <property type="molecule type" value="Genomic_DNA"/>
</dbReference>
<dbReference type="Proteomes" id="UP000012081">
    <property type="component" value="Unassembled WGS sequence"/>
</dbReference>
<accession>M8DWH4</accession>
<feature type="transmembrane region" description="Helical" evidence="3">
    <location>
        <begin position="274"/>
        <end position="295"/>
    </location>
</feature>
<dbReference type="PIRSF" id="PIRSF005690">
    <property type="entry name" value="GerBA"/>
    <property type="match status" value="1"/>
</dbReference>
<comment type="similarity">
    <text evidence="1">Belongs to the GerABKA family.</text>
</comment>
<proteinExistence type="inferred from homology"/>
<dbReference type="InterPro" id="IPR050768">
    <property type="entry name" value="UPF0353/GerABKA_families"/>
</dbReference>
<dbReference type="GO" id="GO:0009847">
    <property type="term" value="P:spore germination"/>
    <property type="evidence" value="ECO:0007669"/>
    <property type="project" value="InterPro"/>
</dbReference>
<dbReference type="PANTHER" id="PTHR22550">
    <property type="entry name" value="SPORE GERMINATION PROTEIN"/>
    <property type="match status" value="1"/>
</dbReference>